<name>A0ABN6NJ31_THEBO</name>
<dbReference type="PIRSF" id="PIRSF005054">
    <property type="entry name" value="PF1131"/>
    <property type="match status" value="1"/>
</dbReference>
<dbReference type="EMBL" id="AP025594">
    <property type="protein sequence ID" value="BDG17608.1"/>
    <property type="molecule type" value="Genomic_DNA"/>
</dbReference>
<feature type="domain" description="CRISPR associated protein Cas6 C-terminal" evidence="4">
    <location>
        <begin position="108"/>
        <end position="216"/>
    </location>
</feature>
<organism evidence="5 6">
    <name type="scientific">Thermus brockianus</name>
    <dbReference type="NCBI Taxonomy" id="56956"/>
    <lineage>
        <taxon>Bacteria</taxon>
        <taxon>Thermotogati</taxon>
        <taxon>Deinococcota</taxon>
        <taxon>Deinococci</taxon>
        <taxon>Thermales</taxon>
        <taxon>Thermaceae</taxon>
        <taxon>Thermus</taxon>
    </lineage>
</organism>
<keyword evidence="2" id="KW-0694">RNA-binding</keyword>
<dbReference type="PANTHER" id="PTHR36984">
    <property type="entry name" value="CRISPR-ASSOCIATED ENDORIBONUCLEASE CAS6 1"/>
    <property type="match status" value="1"/>
</dbReference>
<reference evidence="5 6" key="1">
    <citation type="journal article" date="2022" name="Microbiol. Resour. Announc.">
        <title>Complete Genome Sequences of Thermus Strains Isolated from Senami Hot Spring in Japan.</title>
        <authorList>
            <person name="Miyazaki K."/>
        </authorList>
    </citation>
    <scope>NUCLEOTIDE SEQUENCE [LARGE SCALE GENOMIC DNA]</scope>
    <source>
        <strain evidence="5 6">SNM4-1</strain>
        <plasmid evidence="5 6">pTbrSNM4-1b</plasmid>
    </source>
</reference>
<geneLocation type="plasmid" evidence="5 6">
    <name>pTbrSNM4-1b</name>
</geneLocation>
<dbReference type="InterPro" id="IPR049435">
    <property type="entry name" value="Cas_Cas6_C"/>
</dbReference>
<dbReference type="CDD" id="cd21140">
    <property type="entry name" value="Cas6_I-like"/>
    <property type="match status" value="1"/>
</dbReference>
<keyword evidence="5" id="KW-0614">Plasmid</keyword>
<dbReference type="PANTHER" id="PTHR36984:SF1">
    <property type="entry name" value="CRISPR-ASSOCIATED ENDORIBONUCLEASE CAS6 1"/>
    <property type="match status" value="1"/>
</dbReference>
<evidence type="ECO:0000256" key="2">
    <source>
        <dbReference type="ARBA" id="ARBA00022884"/>
    </source>
</evidence>
<dbReference type="Pfam" id="PF01881">
    <property type="entry name" value="Cas_Cas6_C"/>
    <property type="match status" value="1"/>
</dbReference>
<proteinExistence type="inferred from homology"/>
<evidence type="ECO:0000259" key="4">
    <source>
        <dbReference type="Pfam" id="PF01881"/>
    </source>
</evidence>
<evidence type="ECO:0000313" key="5">
    <source>
        <dbReference type="EMBL" id="BDG17608.1"/>
    </source>
</evidence>
<keyword evidence="3" id="KW-0051">Antiviral defense</keyword>
<dbReference type="InterPro" id="IPR045747">
    <property type="entry name" value="CRISPR-assoc_prot_Cas6_N_sf"/>
</dbReference>
<comment type="similarity">
    <text evidence="1">Belongs to the CRISPR-associated protein Cas6/Cse3/CasE family.</text>
</comment>
<evidence type="ECO:0000256" key="3">
    <source>
        <dbReference type="ARBA" id="ARBA00023118"/>
    </source>
</evidence>
<dbReference type="Gene3D" id="3.30.70.1890">
    <property type="match status" value="1"/>
</dbReference>
<dbReference type="InterPro" id="IPR010156">
    <property type="entry name" value="CRISPR-assoc_prot_Cas6"/>
</dbReference>
<sequence>MTYREGLQAAIYGALPPPLGPKLHDEGLLGRGRPLKLFVYSRILGLDYVPEEKGFRASGELTLYFASALEEVVQAFGEGIWAKGGLEVHGLFLRLIGLEVEPIAPQSPVTVEALAPITVYRTEGKRTLFFNPLNREFSLLLEANLNRKAEALGLEKGSLRVQPLGFHPRRKRLERYKGTWVEGWMGRYRLEGDAHLLRLALVSGLGSKNSQGFGFVREVGG</sequence>
<dbReference type="Gene3D" id="3.30.70.1900">
    <property type="match status" value="1"/>
</dbReference>
<dbReference type="Proteomes" id="UP000831120">
    <property type="component" value="Plasmid pTbrSNM4-1b"/>
</dbReference>
<keyword evidence="6" id="KW-1185">Reference proteome</keyword>
<accession>A0ABN6NJ31</accession>
<evidence type="ECO:0000313" key="6">
    <source>
        <dbReference type="Proteomes" id="UP000831120"/>
    </source>
</evidence>
<protein>
    <submittedName>
        <fullName evidence="5">CRISPR-associated endoribonuclease</fullName>
    </submittedName>
</protein>
<evidence type="ECO:0000256" key="1">
    <source>
        <dbReference type="ARBA" id="ARBA00005937"/>
    </source>
</evidence>
<dbReference type="NCBIfam" id="TIGR01877">
    <property type="entry name" value="cas_cas6"/>
    <property type="match status" value="1"/>
</dbReference>
<gene>
    <name evidence="5" type="primary">cas6</name>
    <name evidence="5" type="ORF">TbrSNM41_23420</name>
</gene>